<keyword evidence="2 8" id="KW-1277">Toxin-antitoxin system</keyword>
<keyword evidence="8" id="KW-0800">Toxin</keyword>
<evidence type="ECO:0000256" key="7">
    <source>
        <dbReference type="ARBA" id="ARBA00038093"/>
    </source>
</evidence>
<accession>A0A317CFA4</accession>
<dbReference type="HAMAP" id="MF_00265">
    <property type="entry name" value="VapC_Nob1"/>
    <property type="match status" value="1"/>
</dbReference>
<dbReference type="InterPro" id="IPR029060">
    <property type="entry name" value="PIN-like_dom_sf"/>
</dbReference>
<gene>
    <name evidence="8" type="primary">vapC</name>
    <name evidence="10" type="ORF">DKT75_07725</name>
</gene>
<evidence type="ECO:0000256" key="8">
    <source>
        <dbReference type="HAMAP-Rule" id="MF_00265"/>
    </source>
</evidence>
<dbReference type="GO" id="GO:0016787">
    <property type="term" value="F:hydrolase activity"/>
    <property type="evidence" value="ECO:0007669"/>
    <property type="project" value="UniProtKB-KW"/>
</dbReference>
<evidence type="ECO:0000313" key="10">
    <source>
        <dbReference type="EMBL" id="PWQ97077.1"/>
    </source>
</evidence>
<feature type="binding site" evidence="8">
    <location>
        <position position="8"/>
    </location>
    <ligand>
        <name>Mg(2+)</name>
        <dbReference type="ChEBI" id="CHEBI:18420"/>
    </ligand>
</feature>
<sequence length="139" mass="15426">MGLKYLLDTNILSEPVKPTPNEKVIAKLGQHAGEYVTASTVWHELLYGIRRMDDSKRKASLAMYLEALSHSGLGILPYDKNSAAWLAKERARLSKQGTAVALADGEIASVAYSNNLVLVTRNIKDFASFDGIRIENWFE</sequence>
<evidence type="ECO:0000256" key="2">
    <source>
        <dbReference type="ARBA" id="ARBA00022649"/>
    </source>
</evidence>
<dbReference type="Proteomes" id="UP000245506">
    <property type="component" value="Unassembled WGS sequence"/>
</dbReference>
<dbReference type="RefSeq" id="WP_109822847.1">
    <property type="nucleotide sequence ID" value="NZ_QGKL01000023.1"/>
</dbReference>
<evidence type="ECO:0000256" key="6">
    <source>
        <dbReference type="ARBA" id="ARBA00022842"/>
    </source>
</evidence>
<dbReference type="GO" id="GO:0000287">
    <property type="term" value="F:magnesium ion binding"/>
    <property type="evidence" value="ECO:0007669"/>
    <property type="project" value="UniProtKB-UniRule"/>
</dbReference>
<evidence type="ECO:0000256" key="4">
    <source>
        <dbReference type="ARBA" id="ARBA00022723"/>
    </source>
</evidence>
<name>A0A317CFA4_9GAMM</name>
<comment type="cofactor">
    <cofactor evidence="1 8">
        <name>Mg(2+)</name>
        <dbReference type="ChEBI" id="CHEBI:18420"/>
    </cofactor>
</comment>
<dbReference type="InterPro" id="IPR022907">
    <property type="entry name" value="VapC_family"/>
</dbReference>
<feature type="binding site" evidence="8">
    <location>
        <position position="104"/>
    </location>
    <ligand>
        <name>Mg(2+)</name>
        <dbReference type="ChEBI" id="CHEBI:18420"/>
    </ligand>
</feature>
<dbReference type="CDD" id="cd18747">
    <property type="entry name" value="PIN_VapC4-5_FitB-like"/>
    <property type="match status" value="1"/>
</dbReference>
<evidence type="ECO:0000256" key="5">
    <source>
        <dbReference type="ARBA" id="ARBA00022801"/>
    </source>
</evidence>
<dbReference type="InterPro" id="IPR050556">
    <property type="entry name" value="Type_II_TA_system_RNase"/>
</dbReference>
<comment type="caution">
    <text evidence="10">The sequence shown here is derived from an EMBL/GenBank/DDBJ whole genome shotgun (WGS) entry which is preliminary data.</text>
</comment>
<proteinExistence type="inferred from homology"/>
<evidence type="ECO:0000256" key="3">
    <source>
        <dbReference type="ARBA" id="ARBA00022722"/>
    </source>
</evidence>
<evidence type="ECO:0000259" key="9">
    <source>
        <dbReference type="Pfam" id="PF01850"/>
    </source>
</evidence>
<keyword evidence="6 8" id="KW-0460">Magnesium</keyword>
<organism evidence="10 11">
    <name type="scientific">Leucothrix arctica</name>
    <dbReference type="NCBI Taxonomy" id="1481894"/>
    <lineage>
        <taxon>Bacteria</taxon>
        <taxon>Pseudomonadati</taxon>
        <taxon>Pseudomonadota</taxon>
        <taxon>Gammaproteobacteria</taxon>
        <taxon>Thiotrichales</taxon>
        <taxon>Thiotrichaceae</taxon>
        <taxon>Leucothrix</taxon>
    </lineage>
</organism>
<dbReference type="Pfam" id="PF01850">
    <property type="entry name" value="PIN"/>
    <property type="match status" value="1"/>
</dbReference>
<dbReference type="PANTHER" id="PTHR33653">
    <property type="entry name" value="RIBONUCLEASE VAPC2"/>
    <property type="match status" value="1"/>
</dbReference>
<evidence type="ECO:0000256" key="1">
    <source>
        <dbReference type="ARBA" id="ARBA00001946"/>
    </source>
</evidence>
<protein>
    <recommendedName>
        <fullName evidence="8">Ribonuclease VapC</fullName>
        <shortName evidence="8">RNase VapC</shortName>
        <ecNumber evidence="8">3.1.-.-</ecNumber>
    </recommendedName>
    <alternativeName>
        <fullName evidence="8">Toxin VapC</fullName>
    </alternativeName>
</protein>
<dbReference type="EC" id="3.1.-.-" evidence="8"/>
<keyword evidence="5 8" id="KW-0378">Hydrolase</keyword>
<keyword evidence="3 8" id="KW-0540">Nuclease</keyword>
<comment type="similarity">
    <text evidence="7 8">Belongs to the PINc/VapC protein family.</text>
</comment>
<reference evidence="10 11" key="1">
    <citation type="submission" date="2018-05" db="EMBL/GenBank/DDBJ databases">
        <title>Leucothrix arctica sp. nov., isolated from Arctic seawater.</title>
        <authorList>
            <person name="Choi A."/>
            <person name="Baek K."/>
        </authorList>
    </citation>
    <scope>NUCLEOTIDE SEQUENCE [LARGE SCALE GENOMIC DNA]</scope>
    <source>
        <strain evidence="10 11">IMCC9719</strain>
    </source>
</reference>
<dbReference type="EMBL" id="QGKL01000023">
    <property type="protein sequence ID" value="PWQ97077.1"/>
    <property type="molecule type" value="Genomic_DNA"/>
</dbReference>
<dbReference type="PANTHER" id="PTHR33653:SF1">
    <property type="entry name" value="RIBONUCLEASE VAPC2"/>
    <property type="match status" value="1"/>
</dbReference>
<dbReference type="SUPFAM" id="SSF88723">
    <property type="entry name" value="PIN domain-like"/>
    <property type="match status" value="1"/>
</dbReference>
<keyword evidence="4 8" id="KW-0479">Metal-binding</keyword>
<dbReference type="GO" id="GO:0004540">
    <property type="term" value="F:RNA nuclease activity"/>
    <property type="evidence" value="ECO:0007669"/>
    <property type="project" value="InterPro"/>
</dbReference>
<dbReference type="GO" id="GO:0090729">
    <property type="term" value="F:toxin activity"/>
    <property type="evidence" value="ECO:0007669"/>
    <property type="project" value="UniProtKB-KW"/>
</dbReference>
<evidence type="ECO:0000313" key="11">
    <source>
        <dbReference type="Proteomes" id="UP000245506"/>
    </source>
</evidence>
<dbReference type="Gene3D" id="3.40.50.1010">
    <property type="entry name" value="5'-nuclease"/>
    <property type="match status" value="1"/>
</dbReference>
<feature type="domain" description="PIN" evidence="9">
    <location>
        <begin position="5"/>
        <end position="129"/>
    </location>
</feature>
<dbReference type="InterPro" id="IPR002716">
    <property type="entry name" value="PIN_dom"/>
</dbReference>
<keyword evidence="11" id="KW-1185">Reference proteome</keyword>
<comment type="function">
    <text evidence="8">Toxic component of a toxin-antitoxin (TA) system. An RNase.</text>
</comment>
<dbReference type="OrthoDB" id="9804823at2"/>
<dbReference type="AlphaFoldDB" id="A0A317CFA4"/>